<dbReference type="OrthoDB" id="6159439at2759"/>
<dbReference type="RefSeq" id="XP_055867378.1">
    <property type="nucleotide sequence ID" value="XM_056011403.1"/>
</dbReference>
<evidence type="ECO:0000256" key="5">
    <source>
        <dbReference type="ARBA" id="ARBA00023242"/>
    </source>
</evidence>
<dbReference type="CDD" id="cd00086">
    <property type="entry name" value="homeodomain"/>
    <property type="match status" value="1"/>
</dbReference>
<evidence type="ECO:0000256" key="3">
    <source>
        <dbReference type="ARBA" id="ARBA00023125"/>
    </source>
</evidence>
<accession>A0A9W2YXB7</accession>
<dbReference type="GO" id="GO:0000978">
    <property type="term" value="F:RNA polymerase II cis-regulatory region sequence-specific DNA binding"/>
    <property type="evidence" value="ECO:0007669"/>
    <property type="project" value="TreeGrafter"/>
</dbReference>
<dbReference type="Gene3D" id="1.10.10.60">
    <property type="entry name" value="Homeodomain-like"/>
    <property type="match status" value="1"/>
</dbReference>
<dbReference type="InterPro" id="IPR042247">
    <property type="entry name" value="TLX1/2/3"/>
</dbReference>
<dbReference type="GeneID" id="129922973"/>
<evidence type="ECO:0000313" key="10">
    <source>
        <dbReference type="RefSeq" id="XP_055867378.1"/>
    </source>
</evidence>
<dbReference type="PANTHER" id="PTHR45921">
    <property type="entry name" value="IP01054P"/>
    <property type="match status" value="1"/>
</dbReference>
<evidence type="ECO:0000256" key="4">
    <source>
        <dbReference type="ARBA" id="ARBA00023155"/>
    </source>
</evidence>
<dbReference type="Proteomes" id="UP001165740">
    <property type="component" value="Chromosome 1"/>
</dbReference>
<evidence type="ECO:0000256" key="6">
    <source>
        <dbReference type="PROSITE-ProRule" id="PRU00108"/>
    </source>
</evidence>
<dbReference type="PROSITE" id="PS00027">
    <property type="entry name" value="HOMEOBOX_1"/>
    <property type="match status" value="1"/>
</dbReference>
<keyword evidence="5 6" id="KW-0539">Nucleus</keyword>
<dbReference type="GO" id="GO:0000981">
    <property type="term" value="F:DNA-binding transcription factor activity, RNA polymerase II-specific"/>
    <property type="evidence" value="ECO:0007669"/>
    <property type="project" value="InterPro"/>
</dbReference>
<name>A0A9W2YXB7_BIOGL</name>
<dbReference type="PANTHER" id="PTHR45921:SF6">
    <property type="entry name" value="C15"/>
    <property type="match status" value="1"/>
</dbReference>
<dbReference type="FunFam" id="1.10.10.60:FF:000040">
    <property type="entry name" value="T-cell leukemia homeobox protein 3"/>
    <property type="match status" value="1"/>
</dbReference>
<dbReference type="GO" id="GO:0048513">
    <property type="term" value="P:animal organ development"/>
    <property type="evidence" value="ECO:0007669"/>
    <property type="project" value="TreeGrafter"/>
</dbReference>
<dbReference type="SUPFAM" id="SSF46689">
    <property type="entry name" value="Homeodomain-like"/>
    <property type="match status" value="1"/>
</dbReference>
<dbReference type="GO" id="GO:0005634">
    <property type="term" value="C:nucleus"/>
    <property type="evidence" value="ECO:0007669"/>
    <property type="project" value="UniProtKB-SubCell"/>
</dbReference>
<protein>
    <submittedName>
        <fullName evidence="10">Uncharacterized protein LOC129922973</fullName>
    </submittedName>
</protein>
<keyword evidence="2" id="KW-0217">Developmental protein</keyword>
<evidence type="ECO:0000256" key="2">
    <source>
        <dbReference type="ARBA" id="ARBA00022473"/>
    </source>
</evidence>
<dbReference type="AlphaFoldDB" id="A0A9W2YXB7"/>
<evidence type="ECO:0000259" key="8">
    <source>
        <dbReference type="PROSITE" id="PS50071"/>
    </source>
</evidence>
<organism evidence="9 10">
    <name type="scientific">Biomphalaria glabrata</name>
    <name type="common">Bloodfluke planorb</name>
    <name type="synonym">Freshwater snail</name>
    <dbReference type="NCBI Taxonomy" id="6526"/>
    <lineage>
        <taxon>Eukaryota</taxon>
        <taxon>Metazoa</taxon>
        <taxon>Spiralia</taxon>
        <taxon>Lophotrochozoa</taxon>
        <taxon>Mollusca</taxon>
        <taxon>Gastropoda</taxon>
        <taxon>Heterobranchia</taxon>
        <taxon>Euthyneura</taxon>
        <taxon>Panpulmonata</taxon>
        <taxon>Hygrophila</taxon>
        <taxon>Lymnaeoidea</taxon>
        <taxon>Planorbidae</taxon>
        <taxon>Biomphalaria</taxon>
    </lineage>
</organism>
<evidence type="ECO:0000256" key="7">
    <source>
        <dbReference type="RuleBase" id="RU000682"/>
    </source>
</evidence>
<gene>
    <name evidence="10" type="primary">LOC129922973</name>
</gene>
<sequence length="351" mass="39946">MSTTLSTDVCQTSPKPPSFLSFGIDQILSKKTVKASCRDRLLQPNDKTECFGGKYQDSSECLECSNRTRTKCFGYRPACASSYEDIYQTSNGTSESRRLGAVPKTIEKLVLCHDPLRPVQHEENSDLWGELKYGANAAGEIPSALLQTSLNDSLRLAHREYSQPSRCDHTDLKKNKGYGIHLDSRLHLSWPGLSLACPGATTFSQSWLDIRKDRISFLRGPVFDKCPAKRKKPRTSFTRLQIIELEKRFHRQKYLSSSERCSLAKTLKMTDGQVKTWFQNRRTKWRRQTAEERDAEREAASRLIFTLQTDKLTFSDAPDSVCLRNSSLHALQNLRPWREDNHGENSSDSAT</sequence>
<comment type="subcellular location">
    <subcellularLocation>
        <location evidence="1 6 7">Nucleus</location>
    </subcellularLocation>
</comment>
<reference evidence="10" key="1">
    <citation type="submission" date="2025-08" db="UniProtKB">
        <authorList>
            <consortium name="RefSeq"/>
        </authorList>
    </citation>
    <scope>IDENTIFICATION</scope>
</reference>
<evidence type="ECO:0000313" key="9">
    <source>
        <dbReference type="Proteomes" id="UP001165740"/>
    </source>
</evidence>
<dbReference type="PROSITE" id="PS50071">
    <property type="entry name" value="HOMEOBOX_2"/>
    <property type="match status" value="1"/>
</dbReference>
<keyword evidence="4 6" id="KW-0371">Homeobox</keyword>
<dbReference type="InterPro" id="IPR017970">
    <property type="entry name" value="Homeobox_CS"/>
</dbReference>
<dbReference type="InterPro" id="IPR009057">
    <property type="entry name" value="Homeodomain-like_sf"/>
</dbReference>
<keyword evidence="9" id="KW-1185">Reference proteome</keyword>
<keyword evidence="3 6" id="KW-0238">DNA-binding</keyword>
<proteinExistence type="predicted"/>
<feature type="DNA-binding region" description="Homeobox" evidence="6">
    <location>
        <begin position="230"/>
        <end position="289"/>
    </location>
</feature>
<dbReference type="SMART" id="SM00389">
    <property type="entry name" value="HOX"/>
    <property type="match status" value="1"/>
</dbReference>
<feature type="domain" description="Homeobox" evidence="8">
    <location>
        <begin position="228"/>
        <end position="288"/>
    </location>
</feature>
<dbReference type="InterPro" id="IPR001356">
    <property type="entry name" value="HD"/>
</dbReference>
<dbReference type="Pfam" id="PF00046">
    <property type="entry name" value="Homeodomain"/>
    <property type="match status" value="1"/>
</dbReference>
<evidence type="ECO:0000256" key="1">
    <source>
        <dbReference type="ARBA" id="ARBA00004123"/>
    </source>
</evidence>